<feature type="compositionally biased region" description="Basic and acidic residues" evidence="6">
    <location>
        <begin position="136"/>
        <end position="180"/>
    </location>
</feature>
<evidence type="ECO:0000256" key="1">
    <source>
        <dbReference type="ARBA" id="ARBA00004651"/>
    </source>
</evidence>
<keyword evidence="10" id="KW-1185">Reference proteome</keyword>
<comment type="subcellular location">
    <subcellularLocation>
        <location evidence="1">Cell membrane</location>
        <topology evidence="1">Multi-pass membrane protein</topology>
    </subcellularLocation>
</comment>
<feature type="compositionally biased region" description="Low complexity" evidence="6">
    <location>
        <begin position="123"/>
        <end position="135"/>
    </location>
</feature>
<dbReference type="EMBL" id="CBXV010000001">
    <property type="protein sequence ID" value="CDM64266.1"/>
    <property type="molecule type" value="Genomic_DNA"/>
</dbReference>
<keyword evidence="2" id="KW-1003">Cell membrane</keyword>
<keyword evidence="5 7" id="KW-0472">Membrane</keyword>
<reference evidence="9 10" key="2">
    <citation type="submission" date="2015-01" db="EMBL/GenBank/DDBJ databases">
        <title>Complete genome sequence of Pyrinomonas methylaliphatogenes type strain K22T.</title>
        <authorList>
            <person name="Lee K.C.Y."/>
            <person name="Power J.F."/>
            <person name="Dunfield P.F."/>
            <person name="Morgan X.C."/>
            <person name="Huttenhower C."/>
            <person name="Stott M.B."/>
        </authorList>
    </citation>
    <scope>NUCLEOTIDE SEQUENCE [LARGE SCALE GENOMIC DNA]</scope>
    <source>
        <strain evidence="9 10">K22</strain>
    </source>
</reference>
<evidence type="ECO:0000256" key="2">
    <source>
        <dbReference type="ARBA" id="ARBA00022475"/>
    </source>
</evidence>
<evidence type="ECO:0000256" key="4">
    <source>
        <dbReference type="ARBA" id="ARBA00022989"/>
    </source>
</evidence>
<feature type="compositionally biased region" description="Basic and acidic residues" evidence="6">
    <location>
        <begin position="59"/>
        <end position="86"/>
    </location>
</feature>
<dbReference type="OrthoDB" id="982116at2"/>
<accession>A0A0B6WTB6</accession>
<proteinExistence type="predicted"/>
<keyword evidence="4 7" id="KW-1133">Transmembrane helix</keyword>
<feature type="region of interest" description="Disordered" evidence="6">
    <location>
        <begin position="20"/>
        <end position="261"/>
    </location>
</feature>
<organism evidence="9 10">
    <name type="scientific">Pyrinomonas methylaliphatogenes</name>
    <dbReference type="NCBI Taxonomy" id="454194"/>
    <lineage>
        <taxon>Bacteria</taxon>
        <taxon>Pseudomonadati</taxon>
        <taxon>Acidobacteriota</taxon>
        <taxon>Blastocatellia</taxon>
        <taxon>Blastocatellales</taxon>
        <taxon>Pyrinomonadaceae</taxon>
        <taxon>Pyrinomonas</taxon>
    </lineage>
</organism>
<dbReference type="Pfam" id="PF06271">
    <property type="entry name" value="RDD"/>
    <property type="match status" value="1"/>
</dbReference>
<sequence>MQCVACRAFFSDSLDHCPQCQTPVASQKAEPSGEERKEEKRSSTLIEFPRAARTQQPAWRKELSARVREIQERRAREATRAAEGHRAHPTLGVVTRSDPTPTNPIVAAALRRLERARQQPPVTRRASGGAATALARAEEPQVEAKLEKEREEKPPRPEALKRELEQISDVEKKREEKPPRPEAPPRPIPLAQRERKPLRQEPERARPSPLQNGRPSSQSSRSSPPPRTAEATSKAKAVEVASESRTPSTSAPNANRTEPRRVFNEVVDDALLARLEAEREAQQRIASVRQMIDDRAPFAARLMAATIDLLIIAFFSSPFAAIIEITSSDWSDPRVRGSMLGILLVLTFLYFAASVTLAGRTCGMKLVSIRVVDVRTGMVPTLGQSARRALALMLSPITFGLTFLYALGNAEGRAVHDLLSGTIVVRE</sequence>
<feature type="compositionally biased region" description="Polar residues" evidence="6">
    <location>
        <begin position="243"/>
        <end position="256"/>
    </location>
</feature>
<gene>
    <name evidence="9" type="ORF">PYK22_00259</name>
</gene>
<feature type="transmembrane region" description="Helical" evidence="7">
    <location>
        <begin position="389"/>
        <end position="408"/>
    </location>
</feature>
<feature type="domain" description="RDD" evidence="8">
    <location>
        <begin position="296"/>
        <end position="421"/>
    </location>
</feature>
<dbReference type="GO" id="GO:0005886">
    <property type="term" value="C:plasma membrane"/>
    <property type="evidence" value="ECO:0007669"/>
    <property type="project" value="UniProtKB-SubCell"/>
</dbReference>
<keyword evidence="3 7" id="KW-0812">Transmembrane</keyword>
<feature type="transmembrane region" description="Helical" evidence="7">
    <location>
        <begin position="335"/>
        <end position="358"/>
    </location>
</feature>
<dbReference type="Proteomes" id="UP000031518">
    <property type="component" value="Unassembled WGS sequence"/>
</dbReference>
<dbReference type="InterPro" id="IPR010432">
    <property type="entry name" value="RDD"/>
</dbReference>
<evidence type="ECO:0000256" key="6">
    <source>
        <dbReference type="SAM" id="MobiDB-lite"/>
    </source>
</evidence>
<dbReference type="InterPro" id="IPR051791">
    <property type="entry name" value="Pra-immunoreactive"/>
</dbReference>
<dbReference type="RefSeq" id="WP_083437494.1">
    <property type="nucleotide sequence ID" value="NZ_CBXV010000001.1"/>
</dbReference>
<feature type="transmembrane region" description="Helical" evidence="7">
    <location>
        <begin position="298"/>
        <end position="323"/>
    </location>
</feature>
<evidence type="ECO:0000256" key="7">
    <source>
        <dbReference type="SAM" id="Phobius"/>
    </source>
</evidence>
<evidence type="ECO:0000256" key="3">
    <source>
        <dbReference type="ARBA" id="ARBA00022692"/>
    </source>
</evidence>
<name>A0A0B6WTB6_9BACT</name>
<dbReference type="AlphaFoldDB" id="A0A0B6WTB6"/>
<evidence type="ECO:0000259" key="8">
    <source>
        <dbReference type="Pfam" id="PF06271"/>
    </source>
</evidence>
<evidence type="ECO:0000313" key="10">
    <source>
        <dbReference type="Proteomes" id="UP000031518"/>
    </source>
</evidence>
<dbReference type="PANTHER" id="PTHR36115">
    <property type="entry name" value="PROLINE-RICH ANTIGEN HOMOLOG-RELATED"/>
    <property type="match status" value="1"/>
</dbReference>
<evidence type="ECO:0000313" key="9">
    <source>
        <dbReference type="EMBL" id="CDM64266.1"/>
    </source>
</evidence>
<dbReference type="STRING" id="454194.PYK22_00259"/>
<dbReference type="PANTHER" id="PTHR36115:SF6">
    <property type="entry name" value="PROLINE-RICH ANTIGEN HOMOLOG"/>
    <property type="match status" value="1"/>
</dbReference>
<feature type="compositionally biased region" description="Basic and acidic residues" evidence="6">
    <location>
        <begin position="192"/>
        <end position="206"/>
    </location>
</feature>
<reference evidence="9 10" key="1">
    <citation type="submission" date="2013-12" db="EMBL/GenBank/DDBJ databases">
        <authorList>
            <person name="Stott M."/>
        </authorList>
    </citation>
    <scope>NUCLEOTIDE SEQUENCE [LARGE SCALE GENOMIC DNA]</scope>
    <source>
        <strain evidence="9 10">K22</strain>
    </source>
</reference>
<protein>
    <submittedName>
        <fullName evidence="9">Predicted membrane protein/domain</fullName>
    </submittedName>
</protein>
<evidence type="ECO:0000256" key="5">
    <source>
        <dbReference type="ARBA" id="ARBA00023136"/>
    </source>
</evidence>
<feature type="compositionally biased region" description="Basic and acidic residues" evidence="6">
    <location>
        <begin position="31"/>
        <end position="42"/>
    </location>
</feature>